<dbReference type="InterPro" id="IPR052513">
    <property type="entry name" value="Thioester_dehydratase-like"/>
</dbReference>
<dbReference type="PANTHER" id="PTHR34075:SF5">
    <property type="entry name" value="BLR3430 PROTEIN"/>
    <property type="match status" value="1"/>
</dbReference>
<dbReference type="InterPro" id="IPR002878">
    <property type="entry name" value="ChsH2_C"/>
</dbReference>
<dbReference type="PANTHER" id="PTHR34075">
    <property type="entry name" value="BLR3430 PROTEIN"/>
    <property type="match status" value="1"/>
</dbReference>
<keyword evidence="3" id="KW-1185">Reference proteome</keyword>
<dbReference type="SUPFAM" id="SSF50249">
    <property type="entry name" value="Nucleic acid-binding proteins"/>
    <property type="match status" value="1"/>
</dbReference>
<feature type="domain" description="ChsH2 C-terminal OB-fold" evidence="1">
    <location>
        <begin position="62"/>
        <end position="115"/>
    </location>
</feature>
<proteinExistence type="predicted"/>
<dbReference type="EMBL" id="RJKE01000001">
    <property type="protein sequence ID" value="ROO87416.1"/>
    <property type="molecule type" value="Genomic_DNA"/>
</dbReference>
<evidence type="ECO:0000313" key="2">
    <source>
        <dbReference type="EMBL" id="ROO87416.1"/>
    </source>
</evidence>
<organism evidence="2 3">
    <name type="scientific">Actinocorallia herbida</name>
    <dbReference type="NCBI Taxonomy" id="58109"/>
    <lineage>
        <taxon>Bacteria</taxon>
        <taxon>Bacillati</taxon>
        <taxon>Actinomycetota</taxon>
        <taxon>Actinomycetes</taxon>
        <taxon>Streptosporangiales</taxon>
        <taxon>Thermomonosporaceae</taxon>
        <taxon>Actinocorallia</taxon>
    </lineage>
</organism>
<dbReference type="InterPro" id="IPR012340">
    <property type="entry name" value="NA-bd_OB-fold"/>
</dbReference>
<reference evidence="2 3" key="1">
    <citation type="submission" date="2018-11" db="EMBL/GenBank/DDBJ databases">
        <title>Sequencing the genomes of 1000 actinobacteria strains.</title>
        <authorList>
            <person name="Klenk H.-P."/>
        </authorList>
    </citation>
    <scope>NUCLEOTIDE SEQUENCE [LARGE SCALE GENOMIC DNA]</scope>
    <source>
        <strain evidence="2 3">DSM 44254</strain>
    </source>
</reference>
<name>A0A3N1D1M4_9ACTN</name>
<dbReference type="OrthoDB" id="7470921at2"/>
<sequence length="130" mass="13662">MTVQPEAQISAPIADLESDSLLGDFPEGPRLVGTLCAQCGQTMIGTRVACSTCVSRDVSRIALPATGVLYSFTRLHVGGTDVRPIGYVDLDDGVRTLADLREDGAPLQPDVRVALGVDGDGWFFAPAADD</sequence>
<dbReference type="AlphaFoldDB" id="A0A3N1D1M4"/>
<protein>
    <submittedName>
        <fullName evidence="2">Acyl-CoA-associated DUF35 OB-fold domain-containing protein</fullName>
    </submittedName>
</protein>
<accession>A0A3N1D1M4</accession>
<dbReference type="Proteomes" id="UP000272400">
    <property type="component" value="Unassembled WGS sequence"/>
</dbReference>
<gene>
    <name evidence="2" type="ORF">EDD29_5023</name>
</gene>
<comment type="caution">
    <text evidence="2">The sequence shown here is derived from an EMBL/GenBank/DDBJ whole genome shotgun (WGS) entry which is preliminary data.</text>
</comment>
<evidence type="ECO:0000259" key="1">
    <source>
        <dbReference type="Pfam" id="PF01796"/>
    </source>
</evidence>
<dbReference type="RefSeq" id="WP_123666702.1">
    <property type="nucleotide sequence ID" value="NZ_RJKE01000001.1"/>
</dbReference>
<evidence type="ECO:0000313" key="3">
    <source>
        <dbReference type="Proteomes" id="UP000272400"/>
    </source>
</evidence>
<dbReference type="Pfam" id="PF01796">
    <property type="entry name" value="OB_ChsH2_C"/>
    <property type="match status" value="1"/>
</dbReference>